<comment type="subcellular location">
    <subcellularLocation>
        <location evidence="4">Cytoplasm</location>
    </subcellularLocation>
</comment>
<gene>
    <name evidence="4 5" type="primary">aat</name>
    <name evidence="5" type="ORF">AAC691_20160</name>
</gene>
<dbReference type="GO" id="GO:0008914">
    <property type="term" value="F:leucyl-tRNA--protein transferase activity"/>
    <property type="evidence" value="ECO:0007669"/>
    <property type="project" value="UniProtKB-EC"/>
</dbReference>
<dbReference type="EC" id="2.3.2.6" evidence="4"/>
<organism evidence="5 6">
    <name type="scientific">Nguyenibacter vanlangensis</name>
    <dbReference type="NCBI Taxonomy" id="1216886"/>
    <lineage>
        <taxon>Bacteria</taxon>
        <taxon>Pseudomonadati</taxon>
        <taxon>Pseudomonadota</taxon>
        <taxon>Alphaproteobacteria</taxon>
        <taxon>Acetobacterales</taxon>
        <taxon>Acetobacteraceae</taxon>
        <taxon>Nguyenibacter</taxon>
    </lineage>
</organism>
<evidence type="ECO:0000256" key="4">
    <source>
        <dbReference type="HAMAP-Rule" id="MF_00688"/>
    </source>
</evidence>
<evidence type="ECO:0000313" key="5">
    <source>
        <dbReference type="EMBL" id="XAE42534.1"/>
    </source>
</evidence>
<dbReference type="HAMAP" id="MF_00688">
    <property type="entry name" value="Leu_Phe_trans"/>
    <property type="match status" value="1"/>
</dbReference>
<keyword evidence="6" id="KW-1185">Reference proteome</keyword>
<evidence type="ECO:0000313" key="6">
    <source>
        <dbReference type="Proteomes" id="UP001449795"/>
    </source>
</evidence>
<dbReference type="PANTHER" id="PTHR30098">
    <property type="entry name" value="LEUCYL/PHENYLALANYL-TRNA--PROTEIN TRANSFERASE"/>
    <property type="match status" value="1"/>
</dbReference>
<protein>
    <recommendedName>
        <fullName evidence="4">Leucyl/phenylalanyl-tRNA--protein transferase</fullName>
        <ecNumber evidence="4">2.3.2.6</ecNumber>
    </recommendedName>
    <alternativeName>
        <fullName evidence="4">L/F-transferase</fullName>
    </alternativeName>
    <alternativeName>
        <fullName evidence="4">Leucyltransferase</fullName>
    </alternativeName>
    <alternativeName>
        <fullName evidence="4">Phenyalanyltransferase</fullName>
    </alternativeName>
</protein>
<comment type="function">
    <text evidence="4">Functions in the N-end rule pathway of protein degradation where it conjugates Leu, Phe and, less efficiently, Met from aminoacyl-tRNAs to the N-termini of proteins containing an N-terminal arginine or lysine.</text>
</comment>
<dbReference type="NCBIfam" id="TIGR00667">
    <property type="entry name" value="aat"/>
    <property type="match status" value="1"/>
</dbReference>
<proteinExistence type="inferred from homology"/>
<dbReference type="PANTHER" id="PTHR30098:SF2">
    <property type="entry name" value="LEUCYL_PHENYLALANYL-TRNA--PROTEIN TRANSFERASE"/>
    <property type="match status" value="1"/>
</dbReference>
<dbReference type="Proteomes" id="UP001449795">
    <property type="component" value="Chromosome"/>
</dbReference>
<evidence type="ECO:0000256" key="3">
    <source>
        <dbReference type="ARBA" id="ARBA00023315"/>
    </source>
</evidence>
<name>A0ABZ3D4K3_9PROT</name>
<dbReference type="InterPro" id="IPR004616">
    <property type="entry name" value="Leu/Phe-tRNA_Trfase"/>
</dbReference>
<sequence>MTSQDSGQDSGDGAMAVTPDLMIRAYSVGLFPMAPDAGTDHLDWYDPQMRGILPLDGFHAPRRLVRTVLSGQFDIVADRDFEATIRACAAPAPGRETTWINDRIIRLFCELHARGHAHSVETWQDGRLVGGLYGVAIGGAFFGESMFSRARDASKAALLSLAARLRLGGFTLLDTQFGTSHLAQFGGIEIPARRYKRRLARALSVPAHWPDDRAAGTAGAIRDEMAALRGAFRTSDGSG</sequence>
<keyword evidence="1 4" id="KW-0963">Cytoplasm</keyword>
<comment type="similarity">
    <text evidence="4">Belongs to the L/F-transferase family.</text>
</comment>
<dbReference type="SUPFAM" id="SSF55729">
    <property type="entry name" value="Acyl-CoA N-acyltransferases (Nat)"/>
    <property type="match status" value="1"/>
</dbReference>
<accession>A0ABZ3D4K3</accession>
<reference evidence="5 6" key="1">
    <citation type="submission" date="2024-04" db="EMBL/GenBank/DDBJ databases">
        <title>Complete genome sequence of Nguyenibacter vanlangesis HBCM-1154, a strain capable of nitrogen fixation, IAA production, and phosphorus solubilization isolated from sugarcane soil.</title>
        <authorList>
            <person name="MY HANH P."/>
        </authorList>
    </citation>
    <scope>NUCLEOTIDE SEQUENCE [LARGE SCALE GENOMIC DNA]</scope>
    <source>
        <strain evidence="5 6">HBCM 1154</strain>
    </source>
</reference>
<dbReference type="RefSeq" id="WP_342628243.1">
    <property type="nucleotide sequence ID" value="NZ_CP152276.1"/>
</dbReference>
<dbReference type="InterPro" id="IPR042203">
    <property type="entry name" value="Leu/Phe-tRNA_Trfase_C"/>
</dbReference>
<comment type="catalytic activity">
    <reaction evidence="4">
        <text>N-terminal L-arginyl-[protein] + L-leucyl-tRNA(Leu) = N-terminal L-leucyl-L-arginyl-[protein] + tRNA(Leu) + H(+)</text>
        <dbReference type="Rhea" id="RHEA:50416"/>
        <dbReference type="Rhea" id="RHEA-COMP:9613"/>
        <dbReference type="Rhea" id="RHEA-COMP:9622"/>
        <dbReference type="Rhea" id="RHEA-COMP:12672"/>
        <dbReference type="Rhea" id="RHEA-COMP:12673"/>
        <dbReference type="ChEBI" id="CHEBI:15378"/>
        <dbReference type="ChEBI" id="CHEBI:64719"/>
        <dbReference type="ChEBI" id="CHEBI:78442"/>
        <dbReference type="ChEBI" id="CHEBI:78494"/>
        <dbReference type="ChEBI" id="CHEBI:133044"/>
        <dbReference type="EC" id="2.3.2.6"/>
    </reaction>
</comment>
<dbReference type="EMBL" id="CP152276">
    <property type="protein sequence ID" value="XAE42534.1"/>
    <property type="molecule type" value="Genomic_DNA"/>
</dbReference>
<keyword evidence="3 4" id="KW-0012">Acyltransferase</keyword>
<dbReference type="Gene3D" id="3.40.630.70">
    <property type="entry name" value="Leucyl/phenylalanyl-tRNA-protein transferase, C-terminal domain"/>
    <property type="match status" value="1"/>
</dbReference>
<evidence type="ECO:0000256" key="2">
    <source>
        <dbReference type="ARBA" id="ARBA00022679"/>
    </source>
</evidence>
<dbReference type="Pfam" id="PF03588">
    <property type="entry name" value="Leu_Phe_trans"/>
    <property type="match status" value="1"/>
</dbReference>
<comment type="catalytic activity">
    <reaction evidence="4">
        <text>N-terminal L-lysyl-[protein] + L-leucyl-tRNA(Leu) = N-terminal L-leucyl-L-lysyl-[protein] + tRNA(Leu) + H(+)</text>
        <dbReference type="Rhea" id="RHEA:12340"/>
        <dbReference type="Rhea" id="RHEA-COMP:9613"/>
        <dbReference type="Rhea" id="RHEA-COMP:9622"/>
        <dbReference type="Rhea" id="RHEA-COMP:12670"/>
        <dbReference type="Rhea" id="RHEA-COMP:12671"/>
        <dbReference type="ChEBI" id="CHEBI:15378"/>
        <dbReference type="ChEBI" id="CHEBI:65249"/>
        <dbReference type="ChEBI" id="CHEBI:78442"/>
        <dbReference type="ChEBI" id="CHEBI:78494"/>
        <dbReference type="ChEBI" id="CHEBI:133043"/>
        <dbReference type="EC" id="2.3.2.6"/>
    </reaction>
</comment>
<evidence type="ECO:0000256" key="1">
    <source>
        <dbReference type="ARBA" id="ARBA00022490"/>
    </source>
</evidence>
<keyword evidence="2 4" id="KW-0808">Transferase</keyword>
<comment type="catalytic activity">
    <reaction evidence="4">
        <text>L-phenylalanyl-tRNA(Phe) + an N-terminal L-alpha-aminoacyl-[protein] = an N-terminal L-phenylalanyl-L-alpha-aminoacyl-[protein] + tRNA(Phe)</text>
        <dbReference type="Rhea" id="RHEA:43632"/>
        <dbReference type="Rhea" id="RHEA-COMP:9668"/>
        <dbReference type="Rhea" id="RHEA-COMP:9699"/>
        <dbReference type="Rhea" id="RHEA-COMP:10636"/>
        <dbReference type="Rhea" id="RHEA-COMP:10637"/>
        <dbReference type="ChEBI" id="CHEBI:78442"/>
        <dbReference type="ChEBI" id="CHEBI:78531"/>
        <dbReference type="ChEBI" id="CHEBI:78597"/>
        <dbReference type="ChEBI" id="CHEBI:83561"/>
        <dbReference type="EC" id="2.3.2.6"/>
    </reaction>
</comment>
<dbReference type="InterPro" id="IPR016181">
    <property type="entry name" value="Acyl_CoA_acyltransferase"/>
</dbReference>